<protein>
    <submittedName>
        <fullName evidence="6">DNA-3-methyladenine glycosylase 1</fullName>
    </submittedName>
</protein>
<dbReference type="AlphaFoldDB" id="A0A1C7LZ00"/>
<dbReference type="GO" id="GO:0032131">
    <property type="term" value="F:alkylated DNA binding"/>
    <property type="evidence" value="ECO:0007669"/>
    <property type="project" value="TreeGrafter"/>
</dbReference>
<sequence length="570" mass="61742">MVLKHDDILCWHAQSRSVIRIPARKHRYRLPDIAGCSGCGAAGEEMVGEGVVGVSGRGGGREEECKMRIRRADQTLAHVRSVATALHAMTPPHRRLTLYGRVPITRPTATGVHAAAPCPLAADSVLAGDTDDDSEPNTDPPQGQGWKMRVTRSTTRSLAGTTAAAAADVPVVEEKPKTAKRKATAAPKAPRKKTRSDDTSASTTPKLANTNTSVPALVPNGGAAALVPAVLTFSFEEAKRHLISVDRRFDDIFQRMKCRPFEHLETVDPFRTLAHSIMGQQISWKAARSITHRFTRLFDPSLPEKPVDHQPTAFFPTAHQVTTMDVETLRTAGLSGRKAEYVLDLASRFADGRLSTEKLLEADDEELGRMLIERSINAILNETMQWTGDLGVQRGLLRWFLSLHSPSYPLTISPKKLPQNPAEEDEDADKDANALPITINGASNGASSTQETLSGSLDVSAILPAPVLPATPVRRNNRAGKGKAKAEENSDEAEDEAMALPPPFTPSINKTLNMFASTDEFKPVPLPEGLSAAVLKSRLDGKKKIKYVFVMFAVQVLSAEMSGLVAEARS</sequence>
<evidence type="ECO:0000256" key="2">
    <source>
        <dbReference type="ARBA" id="ARBA00022763"/>
    </source>
</evidence>
<evidence type="ECO:0000256" key="3">
    <source>
        <dbReference type="ARBA" id="ARBA00023204"/>
    </source>
</evidence>
<dbReference type="PANTHER" id="PTHR43003:SF5">
    <property type="entry name" value="DNA-3-METHYLADENINE GLYCOSYLASE"/>
    <property type="match status" value="1"/>
</dbReference>
<evidence type="ECO:0000259" key="5">
    <source>
        <dbReference type="Pfam" id="PF00730"/>
    </source>
</evidence>
<organism evidence="6 7">
    <name type="scientific">Grifola frondosa</name>
    <name type="common">Maitake</name>
    <name type="synonym">Polyporus frondosus</name>
    <dbReference type="NCBI Taxonomy" id="5627"/>
    <lineage>
        <taxon>Eukaryota</taxon>
        <taxon>Fungi</taxon>
        <taxon>Dikarya</taxon>
        <taxon>Basidiomycota</taxon>
        <taxon>Agaricomycotina</taxon>
        <taxon>Agaricomycetes</taxon>
        <taxon>Polyporales</taxon>
        <taxon>Grifolaceae</taxon>
        <taxon>Grifola</taxon>
    </lineage>
</organism>
<evidence type="ECO:0000256" key="1">
    <source>
        <dbReference type="ARBA" id="ARBA00010817"/>
    </source>
</evidence>
<feature type="compositionally biased region" description="Basic residues" evidence="4">
    <location>
        <begin position="178"/>
        <end position="194"/>
    </location>
</feature>
<keyword evidence="2" id="KW-0227">DNA damage</keyword>
<reference evidence="6 7" key="1">
    <citation type="submission" date="2016-03" db="EMBL/GenBank/DDBJ databases">
        <title>Whole genome sequencing of Grifola frondosa 9006-11.</title>
        <authorList>
            <person name="Min B."/>
            <person name="Park H."/>
            <person name="Kim J.-G."/>
            <person name="Cho H."/>
            <person name="Oh Y.-L."/>
            <person name="Kong W.-S."/>
            <person name="Choi I.-G."/>
        </authorList>
    </citation>
    <scope>NUCLEOTIDE SEQUENCE [LARGE SCALE GENOMIC DNA]</scope>
    <source>
        <strain evidence="6 7">9006-11</strain>
    </source>
</reference>
<comment type="similarity">
    <text evidence="1">Belongs to the alkylbase DNA glycosidase AlkA family.</text>
</comment>
<dbReference type="InterPro" id="IPR003265">
    <property type="entry name" value="HhH-GPD_domain"/>
</dbReference>
<dbReference type="GO" id="GO:0043916">
    <property type="term" value="F:DNA-7-methylguanine glycosylase activity"/>
    <property type="evidence" value="ECO:0007669"/>
    <property type="project" value="TreeGrafter"/>
</dbReference>
<accession>A0A1C7LZ00</accession>
<gene>
    <name evidence="6" type="primary">mag1</name>
    <name evidence="6" type="ORF">A0H81_11992</name>
</gene>
<dbReference type="InterPro" id="IPR051912">
    <property type="entry name" value="Alkylbase_DNA_Glycosylase/TA"/>
</dbReference>
<dbReference type="SUPFAM" id="SSF48150">
    <property type="entry name" value="DNA-glycosylase"/>
    <property type="match status" value="1"/>
</dbReference>
<dbReference type="FunFam" id="1.10.340.30:FF:000004">
    <property type="entry name" value="DNA-3-methyladenine glycosylase II"/>
    <property type="match status" value="1"/>
</dbReference>
<feature type="region of interest" description="Disordered" evidence="4">
    <location>
        <begin position="410"/>
        <end position="429"/>
    </location>
</feature>
<dbReference type="OMA" id="RSVIRIP"/>
<keyword evidence="7" id="KW-1185">Reference proteome</keyword>
<dbReference type="GO" id="GO:0006307">
    <property type="term" value="P:DNA alkylation repair"/>
    <property type="evidence" value="ECO:0007669"/>
    <property type="project" value="TreeGrafter"/>
</dbReference>
<dbReference type="CDD" id="cd00056">
    <property type="entry name" value="ENDO3c"/>
    <property type="match status" value="1"/>
</dbReference>
<dbReference type="OrthoDB" id="415889at2759"/>
<dbReference type="GO" id="GO:0006285">
    <property type="term" value="P:base-excision repair, AP site formation"/>
    <property type="evidence" value="ECO:0007669"/>
    <property type="project" value="TreeGrafter"/>
</dbReference>
<dbReference type="GO" id="GO:0032993">
    <property type="term" value="C:protein-DNA complex"/>
    <property type="evidence" value="ECO:0007669"/>
    <property type="project" value="TreeGrafter"/>
</dbReference>
<dbReference type="EMBL" id="LUGG01000022">
    <property type="protein sequence ID" value="OBZ68024.1"/>
    <property type="molecule type" value="Genomic_DNA"/>
</dbReference>
<evidence type="ECO:0000256" key="4">
    <source>
        <dbReference type="SAM" id="MobiDB-lite"/>
    </source>
</evidence>
<dbReference type="STRING" id="5627.A0A1C7LZ00"/>
<dbReference type="InterPro" id="IPR011257">
    <property type="entry name" value="DNA_glycosylase"/>
</dbReference>
<name>A0A1C7LZ00_GRIFR</name>
<feature type="compositionally biased region" description="Low complexity" evidence="4">
    <location>
        <begin position="151"/>
        <end position="167"/>
    </location>
</feature>
<feature type="region of interest" description="Disordered" evidence="4">
    <location>
        <begin position="124"/>
        <end position="214"/>
    </location>
</feature>
<feature type="domain" description="HhH-GPD" evidence="5">
    <location>
        <begin position="275"/>
        <end position="406"/>
    </location>
</feature>
<keyword evidence="3" id="KW-0234">DNA repair</keyword>
<dbReference type="GO" id="GO:0008725">
    <property type="term" value="F:DNA-3-methyladenine glycosylase activity"/>
    <property type="evidence" value="ECO:0007669"/>
    <property type="project" value="TreeGrafter"/>
</dbReference>
<dbReference type="PANTHER" id="PTHR43003">
    <property type="entry name" value="DNA-3-METHYLADENINE GLYCOSYLASE"/>
    <property type="match status" value="1"/>
</dbReference>
<dbReference type="Pfam" id="PF00730">
    <property type="entry name" value="HhH-GPD"/>
    <property type="match status" value="1"/>
</dbReference>
<feature type="region of interest" description="Disordered" evidence="4">
    <location>
        <begin position="470"/>
        <end position="502"/>
    </location>
</feature>
<proteinExistence type="inferred from homology"/>
<comment type="caution">
    <text evidence="6">The sequence shown here is derived from an EMBL/GenBank/DDBJ whole genome shotgun (WGS) entry which is preliminary data.</text>
</comment>
<dbReference type="Gene3D" id="1.10.340.30">
    <property type="entry name" value="Hypothetical protein, domain 2"/>
    <property type="match status" value="1"/>
</dbReference>
<evidence type="ECO:0000313" key="7">
    <source>
        <dbReference type="Proteomes" id="UP000092993"/>
    </source>
</evidence>
<evidence type="ECO:0000313" key="6">
    <source>
        <dbReference type="EMBL" id="OBZ68024.1"/>
    </source>
</evidence>
<feature type="compositionally biased region" description="Polar residues" evidence="4">
    <location>
        <begin position="199"/>
        <end position="214"/>
    </location>
</feature>
<dbReference type="GO" id="GO:0005634">
    <property type="term" value="C:nucleus"/>
    <property type="evidence" value="ECO:0007669"/>
    <property type="project" value="TreeGrafter"/>
</dbReference>
<dbReference type="Proteomes" id="UP000092993">
    <property type="component" value="Unassembled WGS sequence"/>
</dbReference>